<evidence type="ECO:0000256" key="10">
    <source>
        <dbReference type="ARBA" id="ARBA00035120"/>
    </source>
</evidence>
<comment type="catalytic activity">
    <reaction evidence="11">
        <text>fluoride(in) = fluoride(out)</text>
        <dbReference type="Rhea" id="RHEA:76159"/>
        <dbReference type="ChEBI" id="CHEBI:17051"/>
    </reaction>
    <physiologicalReaction direction="left-to-right" evidence="11">
        <dbReference type="Rhea" id="RHEA:76160"/>
    </physiologicalReaction>
</comment>
<feature type="transmembrane region" description="Helical" evidence="12">
    <location>
        <begin position="65"/>
        <end position="85"/>
    </location>
</feature>
<keyword evidence="12" id="KW-0813">Transport</keyword>
<comment type="activity regulation">
    <text evidence="12">Na(+) is not transported, but it plays an essential structural role and its presence is essential for fluoride channel function.</text>
</comment>
<keyword evidence="9 12" id="KW-0407">Ion channel</keyword>
<evidence type="ECO:0000256" key="11">
    <source>
        <dbReference type="ARBA" id="ARBA00035585"/>
    </source>
</evidence>
<dbReference type="PANTHER" id="PTHR28259">
    <property type="entry name" value="FLUORIDE EXPORT PROTEIN 1-RELATED"/>
    <property type="match status" value="1"/>
</dbReference>
<feature type="binding site" evidence="12">
    <location>
        <position position="78"/>
    </location>
    <ligand>
        <name>Na(+)</name>
        <dbReference type="ChEBI" id="CHEBI:29101"/>
        <note>structural</note>
    </ligand>
</feature>
<evidence type="ECO:0000256" key="2">
    <source>
        <dbReference type="ARBA" id="ARBA00022475"/>
    </source>
</evidence>
<evidence type="ECO:0000313" key="14">
    <source>
        <dbReference type="Proteomes" id="UP000249633"/>
    </source>
</evidence>
<keyword evidence="2 12" id="KW-1003">Cell membrane</keyword>
<comment type="function">
    <text evidence="12">Fluoride-specific ion channel. Important for reducing fluoride concentration in the cell, thus reducing its toxicity.</text>
</comment>
<evidence type="ECO:0000256" key="5">
    <source>
        <dbReference type="ARBA" id="ARBA00022989"/>
    </source>
</evidence>
<keyword evidence="7 12" id="KW-0406">Ion transport</keyword>
<feature type="transmembrane region" description="Helical" evidence="12">
    <location>
        <begin position="38"/>
        <end position="58"/>
    </location>
</feature>
<protein>
    <recommendedName>
        <fullName evidence="12">Fluoride-specific ion channel FluC</fullName>
    </recommendedName>
</protein>
<evidence type="ECO:0000256" key="3">
    <source>
        <dbReference type="ARBA" id="ARBA00022519"/>
    </source>
</evidence>
<evidence type="ECO:0000256" key="6">
    <source>
        <dbReference type="ARBA" id="ARBA00023053"/>
    </source>
</evidence>
<evidence type="ECO:0000256" key="9">
    <source>
        <dbReference type="ARBA" id="ARBA00023303"/>
    </source>
</evidence>
<dbReference type="GO" id="GO:0062054">
    <property type="term" value="F:fluoride channel activity"/>
    <property type="evidence" value="ECO:0007669"/>
    <property type="project" value="UniProtKB-UniRule"/>
</dbReference>
<keyword evidence="4 12" id="KW-0812">Transmembrane</keyword>
<keyword evidence="6 12" id="KW-0915">Sodium</keyword>
<keyword evidence="5 12" id="KW-1133">Transmembrane helix</keyword>
<name>A0A2W5DA19_9BURK</name>
<feature type="transmembrane region" description="Helical" evidence="12">
    <location>
        <begin position="97"/>
        <end position="119"/>
    </location>
</feature>
<comment type="caution">
    <text evidence="13">The sequence shown here is derived from an EMBL/GenBank/DDBJ whole genome shotgun (WGS) entry which is preliminary data.</text>
</comment>
<dbReference type="Pfam" id="PF02537">
    <property type="entry name" value="CRCB"/>
    <property type="match status" value="1"/>
</dbReference>
<dbReference type="NCBIfam" id="TIGR00494">
    <property type="entry name" value="crcB"/>
    <property type="match status" value="1"/>
</dbReference>
<keyword evidence="3" id="KW-0997">Cell inner membrane</keyword>
<dbReference type="GO" id="GO:0046872">
    <property type="term" value="F:metal ion binding"/>
    <property type="evidence" value="ECO:0007669"/>
    <property type="project" value="UniProtKB-KW"/>
</dbReference>
<accession>A0A2W5DA19</accession>
<sequence length="132" mass="13541">MPTLLVVVAFGASAGAIIRWALSAWLNGLYPPIPIGTLASNLIGGYLVGIAVAVFAAWPGLSPMWRMLLVTGFLGGLTTFSTFSAEVVANLLDGRLLHAFAAVAAHVLGSLVCTVLGIATVRWLNGTPPIGG</sequence>
<dbReference type="InterPro" id="IPR003691">
    <property type="entry name" value="FluC"/>
</dbReference>
<evidence type="ECO:0000256" key="8">
    <source>
        <dbReference type="ARBA" id="ARBA00023136"/>
    </source>
</evidence>
<dbReference type="GO" id="GO:0005886">
    <property type="term" value="C:plasma membrane"/>
    <property type="evidence" value="ECO:0007669"/>
    <property type="project" value="UniProtKB-SubCell"/>
</dbReference>
<dbReference type="PANTHER" id="PTHR28259:SF1">
    <property type="entry name" value="FLUORIDE EXPORT PROTEIN 1-RELATED"/>
    <property type="match status" value="1"/>
</dbReference>
<dbReference type="NCBIfam" id="NF010792">
    <property type="entry name" value="PRK14196.1"/>
    <property type="match status" value="1"/>
</dbReference>
<comment type="similarity">
    <text evidence="10 12">Belongs to the fluoride channel Fluc/FEX (TC 1.A.43) family.</text>
</comment>
<evidence type="ECO:0000256" key="4">
    <source>
        <dbReference type="ARBA" id="ARBA00022692"/>
    </source>
</evidence>
<evidence type="ECO:0000256" key="1">
    <source>
        <dbReference type="ARBA" id="ARBA00004651"/>
    </source>
</evidence>
<evidence type="ECO:0000256" key="12">
    <source>
        <dbReference type="HAMAP-Rule" id="MF_00454"/>
    </source>
</evidence>
<keyword evidence="12" id="KW-0479">Metal-binding</keyword>
<evidence type="ECO:0000313" key="13">
    <source>
        <dbReference type="EMBL" id="PZP28885.1"/>
    </source>
</evidence>
<dbReference type="GO" id="GO:0140114">
    <property type="term" value="P:cellular detoxification of fluoride"/>
    <property type="evidence" value="ECO:0007669"/>
    <property type="project" value="UniProtKB-UniRule"/>
</dbReference>
<dbReference type="AlphaFoldDB" id="A0A2W5DA19"/>
<dbReference type="Proteomes" id="UP000249633">
    <property type="component" value="Unassembled WGS sequence"/>
</dbReference>
<comment type="subcellular location">
    <subcellularLocation>
        <location evidence="1 12">Cell membrane</location>
        <topology evidence="1 12">Multi-pass membrane protein</topology>
    </subcellularLocation>
</comment>
<dbReference type="EMBL" id="QFOD01000020">
    <property type="protein sequence ID" value="PZP28885.1"/>
    <property type="molecule type" value="Genomic_DNA"/>
</dbReference>
<reference evidence="13 14" key="1">
    <citation type="submission" date="2017-08" db="EMBL/GenBank/DDBJ databases">
        <title>Infants hospitalized years apart are colonized by the same room-sourced microbial strains.</title>
        <authorList>
            <person name="Brooks B."/>
            <person name="Olm M.R."/>
            <person name="Firek B.A."/>
            <person name="Baker R."/>
            <person name="Thomas B.C."/>
            <person name="Morowitz M.J."/>
            <person name="Banfield J.F."/>
        </authorList>
    </citation>
    <scope>NUCLEOTIDE SEQUENCE [LARGE SCALE GENOMIC DNA]</scope>
    <source>
        <strain evidence="13">S2_012_000_R2_81</strain>
    </source>
</reference>
<dbReference type="HAMAP" id="MF_00454">
    <property type="entry name" value="FluC"/>
    <property type="match status" value="1"/>
</dbReference>
<proteinExistence type="inferred from homology"/>
<organism evidence="13 14">
    <name type="scientific">Roseateles depolymerans</name>
    <dbReference type="NCBI Taxonomy" id="76731"/>
    <lineage>
        <taxon>Bacteria</taxon>
        <taxon>Pseudomonadati</taxon>
        <taxon>Pseudomonadota</taxon>
        <taxon>Betaproteobacteria</taxon>
        <taxon>Burkholderiales</taxon>
        <taxon>Sphaerotilaceae</taxon>
        <taxon>Roseateles</taxon>
    </lineage>
</organism>
<evidence type="ECO:0000256" key="7">
    <source>
        <dbReference type="ARBA" id="ARBA00023065"/>
    </source>
</evidence>
<keyword evidence="8 12" id="KW-0472">Membrane</keyword>
<gene>
    <name evidence="12" type="primary">fluC</name>
    <name evidence="12" type="synonym">crcB</name>
    <name evidence="13" type="ORF">DI603_18145</name>
</gene>
<feature type="binding site" evidence="12">
    <location>
        <position position="75"/>
    </location>
    <ligand>
        <name>Na(+)</name>
        <dbReference type="ChEBI" id="CHEBI:29101"/>
        <note>structural</note>
    </ligand>
</feature>